<dbReference type="Gene3D" id="3.30.70.330">
    <property type="match status" value="1"/>
</dbReference>
<dbReference type="GO" id="GO:0003676">
    <property type="term" value="F:nucleic acid binding"/>
    <property type="evidence" value="ECO:0007669"/>
    <property type="project" value="InterPro"/>
</dbReference>
<dbReference type="EMBL" id="JAODUP010000053">
    <property type="protein sequence ID" value="KAK2165211.1"/>
    <property type="molecule type" value="Genomic_DNA"/>
</dbReference>
<feature type="region of interest" description="Disordered" evidence="2">
    <location>
        <begin position="325"/>
        <end position="346"/>
    </location>
</feature>
<name>A0AAD9K5E6_9ANNE</name>
<sequence>MRIALELQQSLALLCQDTCPKNSRVSFKSQPFIMAMIGTCDDTTEAVDLFEPQGLFLKPIAKINISVQLPQMKSPGKSISNWEVMEKLKKMIKPDQFIMLKVVKSTLEFVRFEGEIENKSKIKVLIQRLDGKTMKLSGFSDTLKVRSAEAKPNFPSRHDWESYFRDAKNMNEMKPGERPDTVQFQGLPCRWFANRKDKDKTKPSEYILKKVFETYGEVRCVDIPMLDPYRKEMTCASSAIQTFSFGQDITCEAFVQYKDYIGFVKAMTALRGMKLMYKAEDGKAYTATIKVDFDKTKHLSDKNIKRRRQEREKLIQLEKEREERVRKEREDEERKKEDERRRKEEEERERELRREEKLRRREERRLERERRRRQHRQEKKAREEERKMQMKIALEERRILIAQRKLETIRLLSELFNRIKVKKQEEEVLRREKELEEERQRQLELEKRLRLEQEQRKIEMEKHKKEQLERQEKELREKILRNMKAVEEKRAEKQREELRKKISGKTRLKSAVIMHK</sequence>
<protein>
    <recommendedName>
        <fullName evidence="5">A-kinase anchor protein 17A</fullName>
    </recommendedName>
</protein>
<dbReference type="SUPFAM" id="SSF54928">
    <property type="entry name" value="RNA-binding domain, RBD"/>
    <property type="match status" value="1"/>
</dbReference>
<comment type="caution">
    <text evidence="3">The sequence shown here is derived from an EMBL/GenBank/DDBJ whole genome shotgun (WGS) entry which is preliminary data.</text>
</comment>
<evidence type="ECO:0000256" key="1">
    <source>
        <dbReference type="SAM" id="Coils"/>
    </source>
</evidence>
<organism evidence="3 4">
    <name type="scientific">Paralvinella palmiformis</name>
    <dbReference type="NCBI Taxonomy" id="53620"/>
    <lineage>
        <taxon>Eukaryota</taxon>
        <taxon>Metazoa</taxon>
        <taxon>Spiralia</taxon>
        <taxon>Lophotrochozoa</taxon>
        <taxon>Annelida</taxon>
        <taxon>Polychaeta</taxon>
        <taxon>Sedentaria</taxon>
        <taxon>Canalipalpata</taxon>
        <taxon>Terebellida</taxon>
        <taxon>Terebelliformia</taxon>
        <taxon>Alvinellidae</taxon>
        <taxon>Paralvinella</taxon>
    </lineage>
</organism>
<dbReference type="AlphaFoldDB" id="A0AAD9K5E6"/>
<keyword evidence="4" id="KW-1185">Reference proteome</keyword>
<evidence type="ECO:0000313" key="4">
    <source>
        <dbReference type="Proteomes" id="UP001208570"/>
    </source>
</evidence>
<dbReference type="InterPro" id="IPR056852">
    <property type="entry name" value="AK17A/B"/>
</dbReference>
<accession>A0AAD9K5E6</accession>
<feature type="coiled-coil region" evidence="1">
    <location>
        <begin position="412"/>
        <end position="508"/>
    </location>
</feature>
<evidence type="ECO:0000313" key="3">
    <source>
        <dbReference type="EMBL" id="KAK2165211.1"/>
    </source>
</evidence>
<dbReference type="PANTHER" id="PTHR12484:SF4">
    <property type="entry name" value="A-KINASE ANCHOR PROTEIN 17A"/>
    <property type="match status" value="1"/>
</dbReference>
<dbReference type="Proteomes" id="UP001208570">
    <property type="component" value="Unassembled WGS sequence"/>
</dbReference>
<evidence type="ECO:0000256" key="2">
    <source>
        <dbReference type="SAM" id="MobiDB-lite"/>
    </source>
</evidence>
<dbReference type="InterPro" id="IPR012677">
    <property type="entry name" value="Nucleotide-bd_a/b_plait_sf"/>
</dbReference>
<proteinExistence type="predicted"/>
<dbReference type="CDD" id="cd12264">
    <property type="entry name" value="RRM_AKAP17A"/>
    <property type="match status" value="1"/>
</dbReference>
<gene>
    <name evidence="3" type="ORF">LSH36_53g03007</name>
</gene>
<evidence type="ECO:0008006" key="5">
    <source>
        <dbReference type="Google" id="ProtNLM"/>
    </source>
</evidence>
<dbReference type="PANTHER" id="PTHR12484">
    <property type="entry name" value="B-LYMPHOCYTE ANTIGEN-RELATED"/>
    <property type="match status" value="1"/>
</dbReference>
<reference evidence="3" key="1">
    <citation type="journal article" date="2023" name="Mol. Biol. Evol.">
        <title>Third-Generation Sequencing Reveals the Adaptive Role of the Epigenome in Three Deep-Sea Polychaetes.</title>
        <authorList>
            <person name="Perez M."/>
            <person name="Aroh O."/>
            <person name="Sun Y."/>
            <person name="Lan Y."/>
            <person name="Juniper S.K."/>
            <person name="Young C.R."/>
            <person name="Angers B."/>
            <person name="Qian P.Y."/>
        </authorList>
    </citation>
    <scope>NUCLEOTIDE SEQUENCE</scope>
    <source>
        <strain evidence="3">P08H-3</strain>
    </source>
</reference>
<dbReference type="InterPro" id="IPR035979">
    <property type="entry name" value="RBD_domain_sf"/>
</dbReference>
<dbReference type="Pfam" id="PF25015">
    <property type="entry name" value="RBD_AKAP-17A"/>
    <property type="match status" value="1"/>
</dbReference>
<keyword evidence="1" id="KW-0175">Coiled coil</keyword>